<dbReference type="EMBL" id="JAOSID010000015">
    <property type="protein sequence ID" value="MDO8168266.1"/>
    <property type="molecule type" value="Genomic_DNA"/>
</dbReference>
<keyword evidence="3" id="KW-1185">Reference proteome</keyword>
<protein>
    <submittedName>
        <fullName evidence="2">Uncharacterized protein</fullName>
    </submittedName>
</protein>
<comment type="caution">
    <text evidence="2">The sequence shown here is derived from an EMBL/GenBank/DDBJ whole genome shotgun (WGS) entry which is preliminary data.</text>
</comment>
<feature type="transmembrane region" description="Helical" evidence="1">
    <location>
        <begin position="6"/>
        <end position="29"/>
    </location>
</feature>
<dbReference type="Proteomes" id="UP001172036">
    <property type="component" value="Unassembled WGS sequence"/>
</dbReference>
<evidence type="ECO:0000313" key="2">
    <source>
        <dbReference type="EMBL" id="MDO8168266.1"/>
    </source>
</evidence>
<feature type="non-terminal residue" evidence="2">
    <location>
        <position position="1"/>
    </location>
</feature>
<keyword evidence="1" id="KW-0472">Membrane</keyword>
<keyword evidence="1" id="KW-0812">Transmembrane</keyword>
<name>A0ABT9DFI4_9MOLU</name>
<proteinExistence type="predicted"/>
<accession>A0ABT9DFI4</accession>
<sequence>NEFLKKILNLSNIICYICCIHSLIEMYVFAITNTKKSILKFNSYLFLFGLSCFCLGKGVDINKLALITLSFLFFIIFLFYVSIIYRNIDHLSKIKHD</sequence>
<feature type="transmembrane region" description="Helical" evidence="1">
    <location>
        <begin position="65"/>
        <end position="85"/>
    </location>
</feature>
<gene>
    <name evidence="2" type="ORF">OC680_02145</name>
</gene>
<reference evidence="2 3" key="1">
    <citation type="journal article" date="2023" name="Int. J. Syst. Evol. Microbiol.">
        <title>The observation of taxonomic boundaries for the 16SrII and 16SrXXV phytoplasmas using genome-based delimitation.</title>
        <authorList>
            <person name="Rodrigues Jardim B."/>
            <person name="Tran-Nguyen L.T.T."/>
            <person name="Gambley C."/>
            <person name="Al-Sadi A.M."/>
            <person name="Al-Subhi A.M."/>
            <person name="Foissac X."/>
            <person name="Salar P."/>
            <person name="Cai H."/>
            <person name="Yang J.Y."/>
            <person name="Davis R."/>
            <person name="Jones L."/>
            <person name="Rodoni B."/>
            <person name="Constable F.E."/>
        </authorList>
    </citation>
    <scope>NUCLEOTIDE SEQUENCE [LARGE SCALE GENOMIC DNA]</scope>
    <source>
        <strain evidence="2">BAWM-155c</strain>
    </source>
</reference>
<organism evidence="2 3">
    <name type="scientific">Candidatus Phytoplasma melaleucae</name>
    <dbReference type="NCBI Taxonomy" id="2982630"/>
    <lineage>
        <taxon>Bacteria</taxon>
        <taxon>Bacillati</taxon>
        <taxon>Mycoplasmatota</taxon>
        <taxon>Mollicutes</taxon>
        <taxon>Acholeplasmatales</taxon>
        <taxon>Acholeplasmataceae</taxon>
        <taxon>Candidatus Phytoplasma</taxon>
    </lineage>
</organism>
<evidence type="ECO:0000313" key="3">
    <source>
        <dbReference type="Proteomes" id="UP001172036"/>
    </source>
</evidence>
<evidence type="ECO:0000256" key="1">
    <source>
        <dbReference type="SAM" id="Phobius"/>
    </source>
</evidence>
<keyword evidence="1" id="KW-1133">Transmembrane helix</keyword>